<name>A0AAW7X7N7_9GAMM</name>
<evidence type="ECO:0000256" key="7">
    <source>
        <dbReference type="HAMAP-Rule" id="MF_01416"/>
    </source>
</evidence>
<keyword evidence="4 7" id="KW-0406">Ion transport</keyword>
<dbReference type="RefSeq" id="WP_216064823.1">
    <property type="nucleotide sequence ID" value="NZ_JAHKPP010000036.1"/>
</dbReference>
<gene>
    <name evidence="7" type="primary">atpH</name>
    <name evidence="8" type="ORF">Q4521_09135</name>
</gene>
<keyword evidence="7" id="KW-0139">CF(1)</keyword>
<comment type="subcellular location">
    <subcellularLocation>
        <location evidence="7">Cell membrane</location>
        <topology evidence="7">Peripheral membrane protein</topology>
    </subcellularLocation>
    <subcellularLocation>
        <location evidence="1">Membrane</location>
    </subcellularLocation>
</comment>
<organism evidence="8 9">
    <name type="scientific">Saccharophagus degradans</name>
    <dbReference type="NCBI Taxonomy" id="86304"/>
    <lineage>
        <taxon>Bacteria</taxon>
        <taxon>Pseudomonadati</taxon>
        <taxon>Pseudomonadota</taxon>
        <taxon>Gammaproteobacteria</taxon>
        <taxon>Cellvibrionales</taxon>
        <taxon>Cellvibrionaceae</taxon>
        <taxon>Saccharophagus</taxon>
    </lineage>
</organism>
<dbReference type="PROSITE" id="PS00389">
    <property type="entry name" value="ATPASE_DELTA"/>
    <property type="match status" value="1"/>
</dbReference>
<keyword evidence="7" id="KW-1003">Cell membrane</keyword>
<keyword evidence="6 7" id="KW-0066">ATP synthesis</keyword>
<keyword evidence="5 7" id="KW-0472">Membrane</keyword>
<keyword evidence="2 7" id="KW-0813">Transport</keyword>
<evidence type="ECO:0000256" key="6">
    <source>
        <dbReference type="ARBA" id="ARBA00023310"/>
    </source>
</evidence>
<dbReference type="PANTHER" id="PTHR11910">
    <property type="entry name" value="ATP SYNTHASE DELTA CHAIN"/>
    <property type="match status" value="1"/>
</dbReference>
<proteinExistence type="inferred from homology"/>
<dbReference type="GO" id="GO:0046933">
    <property type="term" value="F:proton-transporting ATP synthase activity, rotational mechanism"/>
    <property type="evidence" value="ECO:0007669"/>
    <property type="project" value="UniProtKB-UniRule"/>
</dbReference>
<comment type="caution">
    <text evidence="8">The sequence shown here is derived from an EMBL/GenBank/DDBJ whole genome shotgun (WGS) entry which is preliminary data.</text>
</comment>
<comment type="function">
    <text evidence="7">F(1)F(0) ATP synthase produces ATP from ADP in the presence of a proton or sodium gradient. F-type ATPases consist of two structural domains, F(1) containing the extramembraneous catalytic core and F(0) containing the membrane proton channel, linked together by a central stalk and a peripheral stalk. During catalysis, ATP synthesis in the catalytic domain of F(1) is coupled via a rotary mechanism of the central stalk subunits to proton translocation.</text>
</comment>
<dbReference type="InterPro" id="IPR020781">
    <property type="entry name" value="ATPase_OSCP/d_CS"/>
</dbReference>
<evidence type="ECO:0000256" key="4">
    <source>
        <dbReference type="ARBA" id="ARBA00023065"/>
    </source>
</evidence>
<comment type="function">
    <text evidence="7">This protein is part of the stalk that links CF(0) to CF(1). It either transmits conformational changes from CF(0) to CF(1) or is implicated in proton conduction.</text>
</comment>
<dbReference type="NCBIfam" id="NF004402">
    <property type="entry name" value="PRK05758.2-2"/>
    <property type="match status" value="1"/>
</dbReference>
<evidence type="ECO:0000313" key="8">
    <source>
        <dbReference type="EMBL" id="MDO6422636.1"/>
    </source>
</evidence>
<dbReference type="Proteomes" id="UP001169760">
    <property type="component" value="Unassembled WGS sequence"/>
</dbReference>
<evidence type="ECO:0000256" key="1">
    <source>
        <dbReference type="ARBA" id="ARBA00004370"/>
    </source>
</evidence>
<comment type="similarity">
    <text evidence="7">Belongs to the ATPase delta chain family.</text>
</comment>
<protein>
    <recommendedName>
        <fullName evidence="7">ATP synthase subunit delta</fullName>
    </recommendedName>
    <alternativeName>
        <fullName evidence="7">ATP synthase F(1) sector subunit delta</fullName>
    </alternativeName>
    <alternativeName>
        <fullName evidence="7">F-type ATPase subunit delta</fullName>
        <shortName evidence="7">F-ATPase subunit delta</shortName>
    </alternativeName>
</protein>
<dbReference type="GO" id="GO:0005886">
    <property type="term" value="C:plasma membrane"/>
    <property type="evidence" value="ECO:0007669"/>
    <property type="project" value="UniProtKB-SubCell"/>
</dbReference>
<dbReference type="HAMAP" id="MF_01416">
    <property type="entry name" value="ATP_synth_delta_bact"/>
    <property type="match status" value="1"/>
</dbReference>
<dbReference type="AlphaFoldDB" id="A0AAW7X7N7"/>
<dbReference type="NCBIfam" id="TIGR01145">
    <property type="entry name" value="ATP_synt_delta"/>
    <property type="match status" value="1"/>
</dbReference>
<reference evidence="8" key="1">
    <citation type="submission" date="2023-07" db="EMBL/GenBank/DDBJ databases">
        <title>Genome content predicts the carbon catabolic preferences of heterotrophic bacteria.</title>
        <authorList>
            <person name="Gralka M."/>
        </authorList>
    </citation>
    <scope>NUCLEOTIDE SEQUENCE</scope>
    <source>
        <strain evidence="8">I3M17_2</strain>
    </source>
</reference>
<keyword evidence="3 7" id="KW-0375">Hydrogen ion transport</keyword>
<evidence type="ECO:0000256" key="3">
    <source>
        <dbReference type="ARBA" id="ARBA00022781"/>
    </source>
</evidence>
<dbReference type="EMBL" id="JAUOPB010000006">
    <property type="protein sequence ID" value="MDO6422636.1"/>
    <property type="molecule type" value="Genomic_DNA"/>
</dbReference>
<evidence type="ECO:0000256" key="2">
    <source>
        <dbReference type="ARBA" id="ARBA00022448"/>
    </source>
</evidence>
<dbReference type="Pfam" id="PF00213">
    <property type="entry name" value="OSCP"/>
    <property type="match status" value="1"/>
</dbReference>
<dbReference type="GO" id="GO:0045259">
    <property type="term" value="C:proton-transporting ATP synthase complex"/>
    <property type="evidence" value="ECO:0007669"/>
    <property type="project" value="UniProtKB-KW"/>
</dbReference>
<evidence type="ECO:0000256" key="5">
    <source>
        <dbReference type="ARBA" id="ARBA00023136"/>
    </source>
</evidence>
<dbReference type="InterPro" id="IPR000711">
    <property type="entry name" value="ATPase_OSCP/dsu"/>
</dbReference>
<evidence type="ECO:0000313" key="9">
    <source>
        <dbReference type="Proteomes" id="UP001169760"/>
    </source>
</evidence>
<accession>A0AAW7X7N7</accession>
<sequence>MAEFTTLARPYAKAAFIAARDASDLGGWSKALAAAAAVSQVDRVKTVLSAPGLTAQQKADAFVALCGEELAEKQQNFIHVLADNRRLALLPEISVLFDLYKANQEKSLDVTVETAFEIDAATEKKLVEALSKKLDREVTLSTAVDKALLGGALIRAGDTVIDGSVRGRLAKLAEAMNV</sequence>